<dbReference type="InterPro" id="IPR036770">
    <property type="entry name" value="Ankyrin_rpt-contain_sf"/>
</dbReference>
<dbReference type="AlphaFoldDB" id="A0A814CZ99"/>
<gene>
    <name evidence="4" type="ORF">GPM918_LOCUS11012</name>
    <name evidence="3" type="ORF">OVA965_LOCUS2577</name>
    <name evidence="6" type="ORF">SRO942_LOCUS11013</name>
    <name evidence="5" type="ORF">TMI583_LOCUS2577</name>
</gene>
<keyword evidence="2" id="KW-0040">ANK repeat</keyword>
<comment type="caution">
    <text evidence="4">The sequence shown here is derived from an EMBL/GenBank/DDBJ whole genome shotgun (WGS) entry which is preliminary data.</text>
</comment>
<name>A0A814CZ99_9BILA</name>
<dbReference type="Proteomes" id="UP000663829">
    <property type="component" value="Unassembled WGS sequence"/>
</dbReference>
<dbReference type="Proteomes" id="UP000677228">
    <property type="component" value="Unassembled WGS sequence"/>
</dbReference>
<dbReference type="OrthoDB" id="10258888at2759"/>
<protein>
    <submittedName>
        <fullName evidence="4">Uncharacterized protein</fullName>
    </submittedName>
</protein>
<dbReference type="Pfam" id="PF12796">
    <property type="entry name" value="Ank_2"/>
    <property type="match status" value="2"/>
</dbReference>
<keyword evidence="7" id="KW-1185">Reference proteome</keyword>
<keyword evidence="1" id="KW-0677">Repeat</keyword>
<evidence type="ECO:0000313" key="4">
    <source>
        <dbReference type="EMBL" id="CAF0946691.1"/>
    </source>
</evidence>
<evidence type="ECO:0000313" key="5">
    <source>
        <dbReference type="EMBL" id="CAF3541304.1"/>
    </source>
</evidence>
<dbReference type="EMBL" id="CAJNOQ010002237">
    <property type="protein sequence ID" value="CAF0946691.1"/>
    <property type="molecule type" value="Genomic_DNA"/>
</dbReference>
<evidence type="ECO:0000256" key="2">
    <source>
        <dbReference type="ARBA" id="ARBA00023043"/>
    </source>
</evidence>
<dbReference type="EMBL" id="CAJOBC010002237">
    <property type="protein sequence ID" value="CAF3722813.1"/>
    <property type="molecule type" value="Genomic_DNA"/>
</dbReference>
<dbReference type="Gene3D" id="1.25.40.20">
    <property type="entry name" value="Ankyrin repeat-containing domain"/>
    <property type="match status" value="2"/>
</dbReference>
<dbReference type="InterPro" id="IPR002110">
    <property type="entry name" value="Ankyrin_rpt"/>
</dbReference>
<accession>A0A814CZ99</accession>
<dbReference type="Proteomes" id="UP000681722">
    <property type="component" value="Unassembled WGS sequence"/>
</dbReference>
<evidence type="ECO:0000313" key="6">
    <source>
        <dbReference type="EMBL" id="CAF3722813.1"/>
    </source>
</evidence>
<organism evidence="4 7">
    <name type="scientific">Didymodactylos carnosus</name>
    <dbReference type="NCBI Taxonomy" id="1234261"/>
    <lineage>
        <taxon>Eukaryota</taxon>
        <taxon>Metazoa</taxon>
        <taxon>Spiralia</taxon>
        <taxon>Gnathifera</taxon>
        <taxon>Rotifera</taxon>
        <taxon>Eurotatoria</taxon>
        <taxon>Bdelloidea</taxon>
        <taxon>Philodinida</taxon>
        <taxon>Philodinidae</taxon>
        <taxon>Didymodactylos</taxon>
    </lineage>
</organism>
<dbReference type="Proteomes" id="UP000682733">
    <property type="component" value="Unassembled WGS sequence"/>
</dbReference>
<dbReference type="EMBL" id="CAJOBA010000560">
    <property type="protein sequence ID" value="CAF3541304.1"/>
    <property type="molecule type" value="Genomic_DNA"/>
</dbReference>
<evidence type="ECO:0000313" key="7">
    <source>
        <dbReference type="Proteomes" id="UP000663829"/>
    </source>
</evidence>
<reference evidence="4" key="1">
    <citation type="submission" date="2021-02" db="EMBL/GenBank/DDBJ databases">
        <authorList>
            <person name="Nowell W R."/>
        </authorList>
    </citation>
    <scope>NUCLEOTIDE SEQUENCE</scope>
</reference>
<dbReference type="EMBL" id="CAJNOK010000560">
    <property type="protein sequence ID" value="CAF0761525.1"/>
    <property type="molecule type" value="Genomic_DNA"/>
</dbReference>
<evidence type="ECO:0000256" key="1">
    <source>
        <dbReference type="ARBA" id="ARBA00022737"/>
    </source>
</evidence>
<dbReference type="PANTHER" id="PTHR24178">
    <property type="entry name" value="MOLTING PROTEIN MLT-4"/>
    <property type="match status" value="1"/>
</dbReference>
<dbReference type="SUPFAM" id="SSF48403">
    <property type="entry name" value="Ankyrin repeat"/>
    <property type="match status" value="1"/>
</dbReference>
<sequence>MHKLSLTQCHEQVDRADDFFQSAIHVRMGEGDDDESNRVEKKKKQFEGFEGSPHQTLTNHYYIQHLLCSINQQTDFALSLINKLNTTELNFIRDDVDRSLLHLCVELGWLRAVEKLLDKQVDVNVRDIEQRTPIMLTLKLKTTEILKHLLKHPQISLNSQTVEGFTVLHLACIADKYQHLKLLLKHFDLQLTIVDLTGRNFFHWLAEFKSKKCLKLIKLQQQDDMLKTLINMKDANGLTPLMIAIRHWPQSAFVRQMLVMPSINVNSQDKHGKTILHWAIFDHRLVKYILDKCNTLNVHIEDEFGQTALDYAQTQQLFKTVEILKRFS</sequence>
<dbReference type="SMART" id="SM00248">
    <property type="entry name" value="ANK"/>
    <property type="match status" value="6"/>
</dbReference>
<proteinExistence type="predicted"/>
<evidence type="ECO:0000313" key="3">
    <source>
        <dbReference type="EMBL" id="CAF0761525.1"/>
    </source>
</evidence>